<feature type="transmembrane region" description="Helical" evidence="2">
    <location>
        <begin position="21"/>
        <end position="43"/>
    </location>
</feature>
<keyword evidence="1" id="KW-0378">Hydrolase</keyword>
<dbReference type="Gene3D" id="3.40.50.1820">
    <property type="entry name" value="alpha/beta hydrolase"/>
    <property type="match status" value="1"/>
</dbReference>
<accession>A0A8J5ZQK2</accession>
<keyword evidence="2" id="KW-0472">Membrane</keyword>
<sequence length="306" mass="34393">MCTTRPPPVSSRPPLCRSTMLVILLLPFFLLACVILAMVSLWVFCVEFLTVHVPASISHPLRLRLLHCFFQLLILWGNVLEKLRICSMPWFLRFTQDLLPLRNDPDVVVTDLCFGTIPVRLYQPKAASCSPRPGIVFYHGGGGIMGSLKTHHGICRQLCKETNSVVLSVGYRLMPEVKFPVISRDCICATIHFLKSLKLYGVDPACVVVYGDSVGGGIALAVCQNLLCYPDLPKIRAQVLIYPALQGINFQCPSYQQNKNSPMLKLDYTLSWLCSYLSINPAWKNTMLQNAHLPPEVWAKYQKWLG</sequence>
<reference evidence="4" key="1">
    <citation type="journal article" date="2021" name="Evol. Appl.">
        <title>The genome of the Pyrenean desman and the effects of bottlenecks and inbreeding on the genomic landscape of an endangered species.</title>
        <authorList>
            <person name="Escoda L."/>
            <person name="Castresana J."/>
        </authorList>
    </citation>
    <scope>NUCLEOTIDE SEQUENCE</scope>
    <source>
        <strain evidence="4">IBE-C5619</strain>
    </source>
</reference>
<protein>
    <submittedName>
        <fullName evidence="4">Arylacetamide deacetylase-like 3</fullName>
    </submittedName>
</protein>
<dbReference type="Proteomes" id="UP000700334">
    <property type="component" value="Unassembled WGS sequence"/>
</dbReference>
<comment type="caution">
    <text evidence="4">The sequence shown here is derived from an EMBL/GenBank/DDBJ whole genome shotgun (WGS) entry which is preliminary data.</text>
</comment>
<evidence type="ECO:0000256" key="1">
    <source>
        <dbReference type="ARBA" id="ARBA00022801"/>
    </source>
</evidence>
<evidence type="ECO:0000259" key="3">
    <source>
        <dbReference type="Pfam" id="PF07859"/>
    </source>
</evidence>
<dbReference type="Pfam" id="PF07859">
    <property type="entry name" value="Abhydrolase_3"/>
    <property type="match status" value="1"/>
</dbReference>
<dbReference type="InterPro" id="IPR029058">
    <property type="entry name" value="AB_hydrolase_fold"/>
</dbReference>
<proteinExistence type="predicted"/>
<evidence type="ECO:0000256" key="2">
    <source>
        <dbReference type="SAM" id="Phobius"/>
    </source>
</evidence>
<keyword evidence="5" id="KW-1185">Reference proteome</keyword>
<evidence type="ECO:0000313" key="4">
    <source>
        <dbReference type="EMBL" id="KAG8505603.1"/>
    </source>
</evidence>
<dbReference type="PROSITE" id="PS51257">
    <property type="entry name" value="PROKAR_LIPOPROTEIN"/>
    <property type="match status" value="1"/>
</dbReference>
<dbReference type="PANTHER" id="PTHR48081">
    <property type="entry name" value="AB HYDROLASE SUPERFAMILY PROTEIN C4A8.06C"/>
    <property type="match status" value="1"/>
</dbReference>
<dbReference type="GO" id="GO:0016787">
    <property type="term" value="F:hydrolase activity"/>
    <property type="evidence" value="ECO:0007669"/>
    <property type="project" value="UniProtKB-KW"/>
</dbReference>
<keyword evidence="2" id="KW-1133">Transmembrane helix</keyword>
<dbReference type="InterPro" id="IPR013094">
    <property type="entry name" value="AB_hydrolase_3"/>
</dbReference>
<organism evidence="4 5">
    <name type="scientific">Galemys pyrenaicus</name>
    <name type="common">Iberian desman</name>
    <name type="synonym">Pyrenean desman</name>
    <dbReference type="NCBI Taxonomy" id="202257"/>
    <lineage>
        <taxon>Eukaryota</taxon>
        <taxon>Metazoa</taxon>
        <taxon>Chordata</taxon>
        <taxon>Craniata</taxon>
        <taxon>Vertebrata</taxon>
        <taxon>Euteleostomi</taxon>
        <taxon>Mammalia</taxon>
        <taxon>Eutheria</taxon>
        <taxon>Laurasiatheria</taxon>
        <taxon>Eulipotyphla</taxon>
        <taxon>Talpidae</taxon>
        <taxon>Galemys</taxon>
    </lineage>
</organism>
<dbReference type="SUPFAM" id="SSF53474">
    <property type="entry name" value="alpha/beta-Hydrolases"/>
    <property type="match status" value="1"/>
</dbReference>
<gene>
    <name evidence="4" type="ORF">J0S82_016347</name>
</gene>
<evidence type="ECO:0000313" key="5">
    <source>
        <dbReference type="Proteomes" id="UP000700334"/>
    </source>
</evidence>
<dbReference type="PANTHER" id="PTHR48081:SF32">
    <property type="entry name" value="ALPHA_BETA HYDROLASE FOLD-3 DOMAIN-CONTAINING PROTEIN"/>
    <property type="match status" value="1"/>
</dbReference>
<feature type="non-terminal residue" evidence="4">
    <location>
        <position position="306"/>
    </location>
</feature>
<feature type="domain" description="Alpha/beta hydrolase fold-3" evidence="3">
    <location>
        <begin position="135"/>
        <end position="280"/>
    </location>
</feature>
<keyword evidence="2" id="KW-0812">Transmembrane</keyword>
<name>A0A8J5ZQK2_GALPY</name>
<dbReference type="EMBL" id="JAGFMF010012255">
    <property type="protein sequence ID" value="KAG8505603.1"/>
    <property type="molecule type" value="Genomic_DNA"/>
</dbReference>
<dbReference type="InterPro" id="IPR050300">
    <property type="entry name" value="GDXG_lipolytic_enzyme"/>
</dbReference>
<dbReference type="AlphaFoldDB" id="A0A8J5ZQK2"/>
<dbReference type="OrthoDB" id="9661398at2759"/>